<dbReference type="Pfam" id="PF11894">
    <property type="entry name" value="Nup192"/>
    <property type="match status" value="1"/>
</dbReference>
<proteinExistence type="inferred from homology"/>
<comment type="similarity">
    <text evidence="2">Belongs to the NUP186/NUP192/NUP205 family.</text>
</comment>
<reference evidence="5 6" key="1">
    <citation type="journal article" date="2016" name="Nat. Commun.">
        <title>Ectomycorrhizal ecology is imprinted in the genome of the dominant symbiotic fungus Cenococcum geophilum.</title>
        <authorList>
            <consortium name="DOE Joint Genome Institute"/>
            <person name="Peter M."/>
            <person name="Kohler A."/>
            <person name="Ohm R.A."/>
            <person name="Kuo A."/>
            <person name="Krutzmann J."/>
            <person name="Morin E."/>
            <person name="Arend M."/>
            <person name="Barry K.W."/>
            <person name="Binder M."/>
            <person name="Choi C."/>
            <person name="Clum A."/>
            <person name="Copeland A."/>
            <person name="Grisel N."/>
            <person name="Haridas S."/>
            <person name="Kipfer T."/>
            <person name="LaButti K."/>
            <person name="Lindquist E."/>
            <person name="Lipzen A."/>
            <person name="Maire R."/>
            <person name="Meier B."/>
            <person name="Mihaltcheva S."/>
            <person name="Molinier V."/>
            <person name="Murat C."/>
            <person name="Poggeler S."/>
            <person name="Quandt C.A."/>
            <person name="Sperisen C."/>
            <person name="Tritt A."/>
            <person name="Tisserant E."/>
            <person name="Crous P.W."/>
            <person name="Henrissat B."/>
            <person name="Nehls U."/>
            <person name="Egli S."/>
            <person name="Spatafora J.W."/>
            <person name="Grigoriev I.V."/>
            <person name="Martin F.M."/>
        </authorList>
    </citation>
    <scope>NUCLEOTIDE SEQUENCE [LARGE SCALE GENOMIC DNA]</scope>
    <source>
        <strain evidence="5 6">CBS 459.81</strain>
    </source>
</reference>
<name>A0A8E2EAJ3_9PEZI</name>
<dbReference type="PANTHER" id="PTHR31344:SF0">
    <property type="entry name" value="NUCLEAR PORE COMPLEX PROTEIN NUP205"/>
    <property type="match status" value="1"/>
</dbReference>
<dbReference type="EMBL" id="KV744959">
    <property type="protein sequence ID" value="OCK80455.1"/>
    <property type="molecule type" value="Genomic_DNA"/>
</dbReference>
<keyword evidence="4" id="KW-0539">Nucleus</keyword>
<dbReference type="GO" id="GO:0006999">
    <property type="term" value="P:nuclear pore organization"/>
    <property type="evidence" value="ECO:0007669"/>
    <property type="project" value="TreeGrafter"/>
</dbReference>
<dbReference type="GO" id="GO:0044611">
    <property type="term" value="C:nuclear pore inner ring"/>
    <property type="evidence" value="ECO:0007669"/>
    <property type="project" value="TreeGrafter"/>
</dbReference>
<evidence type="ECO:0000256" key="3">
    <source>
        <dbReference type="ARBA" id="ARBA00022448"/>
    </source>
</evidence>
<evidence type="ECO:0000313" key="6">
    <source>
        <dbReference type="Proteomes" id="UP000250266"/>
    </source>
</evidence>
<comment type="subcellular location">
    <subcellularLocation>
        <location evidence="1">Nucleus</location>
    </subcellularLocation>
</comment>
<evidence type="ECO:0000256" key="1">
    <source>
        <dbReference type="ARBA" id="ARBA00004123"/>
    </source>
</evidence>
<keyword evidence="6" id="KW-1185">Reference proteome</keyword>
<dbReference type="GO" id="GO:0017056">
    <property type="term" value="F:structural constituent of nuclear pore"/>
    <property type="evidence" value="ECO:0007669"/>
    <property type="project" value="TreeGrafter"/>
</dbReference>
<dbReference type="OrthoDB" id="2019644at2759"/>
<keyword evidence="3" id="KW-0813">Transport</keyword>
<dbReference type="InterPro" id="IPR021827">
    <property type="entry name" value="Nup186/Nup192/Nup205"/>
</dbReference>
<dbReference type="PANTHER" id="PTHR31344">
    <property type="entry name" value="NUCLEAR PORE COMPLEX PROTEIN NUP205"/>
    <property type="match status" value="1"/>
</dbReference>
<accession>A0A8E2EAJ3</accession>
<evidence type="ECO:0008006" key="7">
    <source>
        <dbReference type="Google" id="ProtNLM"/>
    </source>
</evidence>
<evidence type="ECO:0000256" key="4">
    <source>
        <dbReference type="ARBA" id="ARBA00023242"/>
    </source>
</evidence>
<sequence>MAEEENLGGLEGLHRDLVALEENRLPVVQRLWAQLEASIDEFKALLDKPQKNDTSRQALSSGKITIDGDEYAINDDFKQQTIQLADALDLDELQSAELLYTAQQCDSHDLDRPPFISAIIRFHKRRRFLLECFRRLIKLSFQTEENDQDNGSTAEGYLRRILDIAGADNANASIYWNKCLASMVDIEKWLQQLAERLHSAYVLGQSPSPEFVETTSLQRDSLTKQHESLSTICSSMVKRGYANITNFTSLLSTAKSLDKHDVITVHYVPMLTSLIAYVGAEESNCTIQDARALHKHIISGKDGDPWSLRNFHAAVVVWWLAEYSGRYIDTFQDPALKDVDLDKEADERSKLFMEALNDGALHFMLSVSQDIRPNMWYDPVKAGLVSHLLHEAPALPPESIQPSDHFQLLVMEQLQSFIDAFITNMPDTLRKLKTEEDEQRKLLHSRFQRGPMEYELHLERFLIIIAYAFDGFSDAAQAFWSDTDGNLYGFLQWAAKRQPTPRVAAFCEMLRSLSSGLECADAAHKFLLEEGSSASGKIRRTSSLSYTHIFNELYEFARNIHEPKKNTQSALYPLPQNAADQIVEPESAMMLESYLRLLAHLCRQSSVAREWILHHDTFSAIGIFVWLCVDKVESRLRASAFSALAALLTVKNPQLATSVWDALDNWTVSGFVVGAKQGNIPNAVSRHDVWETLAAGYDESNAFIELLRALVGPYPDNAGLNDALPFPENLGSSYRMPGIENFVDFVVGKIFATKCSELQDPLQLHVMRWNCLSFIVSCLSSFNENLVIFANRSSIAVDSVIESSSLAAYVLLHPFARVMEWLFNDKVLNALFAAAHQDFGTVDNAASESPLVTSLMLSIEVMDLVMSLQSTYLDIVRPLVKSQSSPQRATVSNSVLASFEDAVLNNLQIVVDLGLYCGTGHQDLTIVSLKLLEKLSSSRKLIVSPTAGFGQRSSRSKIIGILEKDNESERIAKSLIGDMELDMRELEAGPEAPGFVIKSHILGFLNSCLSAVSNKPTIAHLLLGFTCQSSTVDVADTGLWASSESLFHAILKLAVFYPDVDGETFVSWRSTIRNGCTDILQKLWRSPLTSDIVMSELRINGFLFVQATKQIPVHMETLWDNKVVIDPELLLTDSAVAFRNFLHQRSAFYDYAARELRQTVQAGMPTLKARIQSTLLGMTIWPGGEQEQNLTIFDLFDFIELETDNRFPIEDPKVLVGVDVGICKKEVRGIELYDTSLVEQLIVLRCSELRKTGILTEKYDPQILRDAQGMLLACLGQNQYQEVMRVQEDVLRTWVQLATVTLESCDFEPGALTAFILQALQVILPKLEKSYLEDITTAVELAGLSGALLQKIDFDSTSFEKTKTGDFANDRLSQLFRAALVGIFCPVATTQLRETCYQTCYRYLRGISKDITKGSPLGHHTLRTVRNAGDRLIEVLCDDAYAGQGTCKVSALLLLDALVALAIRADSKYMMEAFIRLNFVGVLVDNIKHIPQDLRTASVSEIPLLLSYYDASLALLLRICQTRLGAAHVLNAGLFQSIRESQIFSADPDIGLEFENPNALKKYFNLMLSVLRVINSAVLACGPQNDQTVFQARQFLKENRQSMVSIFKRNVKIGGLQDIGADLSDLVDCFTLLVTATGFLEYETQVNTQKATPNTFS</sequence>
<gene>
    <name evidence="5" type="ORF">K432DRAFT_434748</name>
</gene>
<evidence type="ECO:0000256" key="2">
    <source>
        <dbReference type="ARBA" id="ARBA00005892"/>
    </source>
</evidence>
<evidence type="ECO:0000313" key="5">
    <source>
        <dbReference type="EMBL" id="OCK80455.1"/>
    </source>
</evidence>
<protein>
    <recommendedName>
        <fullName evidence="7">Nuclear pore complex subunit Nup192</fullName>
    </recommendedName>
</protein>
<organism evidence="5 6">
    <name type="scientific">Lepidopterella palustris CBS 459.81</name>
    <dbReference type="NCBI Taxonomy" id="1314670"/>
    <lineage>
        <taxon>Eukaryota</taxon>
        <taxon>Fungi</taxon>
        <taxon>Dikarya</taxon>
        <taxon>Ascomycota</taxon>
        <taxon>Pezizomycotina</taxon>
        <taxon>Dothideomycetes</taxon>
        <taxon>Pleosporomycetidae</taxon>
        <taxon>Mytilinidiales</taxon>
        <taxon>Argynnaceae</taxon>
        <taxon>Lepidopterella</taxon>
    </lineage>
</organism>
<dbReference type="Proteomes" id="UP000250266">
    <property type="component" value="Unassembled WGS sequence"/>
</dbReference>